<dbReference type="CDD" id="cd05325">
    <property type="entry name" value="carb_red_sniffer_like_SDR_c"/>
    <property type="match status" value="1"/>
</dbReference>
<evidence type="ECO:0008006" key="6">
    <source>
        <dbReference type="Google" id="ProtNLM"/>
    </source>
</evidence>
<sequence length="248" mass="25792">MSSNTVYLVSGANRGIGLGLVKALVARDNVLVFAGARDVASASNLHAVSKAHPGKLHIVKLESASKEDGEAAAALVEKVAGHIDVIIANAGIADTWATAHEVPIPEVERHFKVNAVGPLVLFQAFYALLKAAPGTPKFVVISTFVGSIATGAAAPLGLSAYGPSKAAVNFITRKIHFENEHLISFSINPGAVDTDALKAASLLDPIIAALPKITVEQSVEGLLARVDEATREKTGGTFLGYEGDTIPW</sequence>
<dbReference type="AlphaFoldDB" id="A0A0C9SQA7"/>
<comment type="similarity">
    <text evidence="1">Belongs to the short-chain dehydrogenases/reductases (SDR) family.</text>
</comment>
<dbReference type="PANTHER" id="PTHR43544">
    <property type="entry name" value="SHORT-CHAIN DEHYDROGENASE/REDUCTASE"/>
    <property type="match status" value="1"/>
</dbReference>
<dbReference type="PRINTS" id="PR00081">
    <property type="entry name" value="GDHRDH"/>
</dbReference>
<gene>
    <name evidence="4" type="ORF">PLICRDRAFT_119312</name>
</gene>
<reference evidence="4 5" key="1">
    <citation type="submission" date="2014-06" db="EMBL/GenBank/DDBJ databases">
        <title>Evolutionary Origins and Diversification of the Mycorrhizal Mutualists.</title>
        <authorList>
            <consortium name="DOE Joint Genome Institute"/>
            <consortium name="Mycorrhizal Genomics Consortium"/>
            <person name="Kohler A."/>
            <person name="Kuo A."/>
            <person name="Nagy L.G."/>
            <person name="Floudas D."/>
            <person name="Copeland A."/>
            <person name="Barry K.W."/>
            <person name="Cichocki N."/>
            <person name="Veneault-Fourrey C."/>
            <person name="LaButti K."/>
            <person name="Lindquist E.A."/>
            <person name="Lipzen A."/>
            <person name="Lundell T."/>
            <person name="Morin E."/>
            <person name="Murat C."/>
            <person name="Riley R."/>
            <person name="Ohm R."/>
            <person name="Sun H."/>
            <person name="Tunlid A."/>
            <person name="Henrissat B."/>
            <person name="Grigoriev I.V."/>
            <person name="Hibbett D.S."/>
            <person name="Martin F."/>
        </authorList>
    </citation>
    <scope>NUCLEOTIDE SEQUENCE [LARGE SCALE GENOMIC DNA]</scope>
    <source>
        <strain evidence="4 5">FD-325 SS-3</strain>
    </source>
</reference>
<dbReference type="EMBL" id="KN832576">
    <property type="protein sequence ID" value="KII83532.1"/>
    <property type="molecule type" value="Genomic_DNA"/>
</dbReference>
<dbReference type="SUPFAM" id="SSF51735">
    <property type="entry name" value="NAD(P)-binding Rossmann-fold domains"/>
    <property type="match status" value="1"/>
</dbReference>
<dbReference type="GO" id="GO:0005737">
    <property type="term" value="C:cytoplasm"/>
    <property type="evidence" value="ECO:0007669"/>
    <property type="project" value="TreeGrafter"/>
</dbReference>
<dbReference type="PANTHER" id="PTHR43544:SF7">
    <property type="entry name" value="NADB-LER2"/>
    <property type="match status" value="1"/>
</dbReference>
<evidence type="ECO:0000313" key="5">
    <source>
        <dbReference type="Proteomes" id="UP000053263"/>
    </source>
</evidence>
<keyword evidence="2" id="KW-0521">NADP</keyword>
<evidence type="ECO:0000256" key="2">
    <source>
        <dbReference type="ARBA" id="ARBA00022857"/>
    </source>
</evidence>
<accession>A0A0C9SQA7</accession>
<keyword evidence="5" id="KW-1185">Reference proteome</keyword>
<dbReference type="HOGENOM" id="CLU_010194_9_1_1"/>
<dbReference type="Gene3D" id="3.40.50.720">
    <property type="entry name" value="NAD(P)-binding Rossmann-like Domain"/>
    <property type="match status" value="1"/>
</dbReference>
<dbReference type="InterPro" id="IPR051468">
    <property type="entry name" value="Fungal_SecMetab_SDRs"/>
</dbReference>
<dbReference type="InterPro" id="IPR002347">
    <property type="entry name" value="SDR_fam"/>
</dbReference>
<dbReference type="InterPro" id="IPR036291">
    <property type="entry name" value="NAD(P)-bd_dom_sf"/>
</dbReference>
<evidence type="ECO:0000256" key="1">
    <source>
        <dbReference type="ARBA" id="ARBA00006484"/>
    </source>
</evidence>
<dbReference type="OrthoDB" id="9876299at2759"/>
<protein>
    <recommendedName>
        <fullName evidence="6">NAD(P)-binding protein</fullName>
    </recommendedName>
</protein>
<proteinExistence type="inferred from homology"/>
<organism evidence="4 5">
    <name type="scientific">Plicaturopsis crispa FD-325 SS-3</name>
    <dbReference type="NCBI Taxonomy" id="944288"/>
    <lineage>
        <taxon>Eukaryota</taxon>
        <taxon>Fungi</taxon>
        <taxon>Dikarya</taxon>
        <taxon>Basidiomycota</taxon>
        <taxon>Agaricomycotina</taxon>
        <taxon>Agaricomycetes</taxon>
        <taxon>Agaricomycetidae</taxon>
        <taxon>Amylocorticiales</taxon>
        <taxon>Amylocorticiaceae</taxon>
        <taxon>Plicatura</taxon>
        <taxon>Plicaturopsis crispa</taxon>
    </lineage>
</organism>
<evidence type="ECO:0000313" key="4">
    <source>
        <dbReference type="EMBL" id="KII83532.1"/>
    </source>
</evidence>
<dbReference type="Pfam" id="PF00106">
    <property type="entry name" value="adh_short"/>
    <property type="match status" value="1"/>
</dbReference>
<dbReference type="GO" id="GO:0016491">
    <property type="term" value="F:oxidoreductase activity"/>
    <property type="evidence" value="ECO:0007669"/>
    <property type="project" value="UniProtKB-KW"/>
</dbReference>
<dbReference type="Proteomes" id="UP000053263">
    <property type="component" value="Unassembled WGS sequence"/>
</dbReference>
<name>A0A0C9SQA7_PLICR</name>
<evidence type="ECO:0000256" key="3">
    <source>
        <dbReference type="ARBA" id="ARBA00023002"/>
    </source>
</evidence>
<keyword evidence="3" id="KW-0560">Oxidoreductase</keyword>